<reference evidence="1 2" key="1">
    <citation type="submission" date="2021-06" db="EMBL/GenBank/DDBJ databases">
        <title>Genome sequence of Babesia caballi.</title>
        <authorList>
            <person name="Yamagishi J."/>
            <person name="Kidaka T."/>
            <person name="Ochi A."/>
        </authorList>
    </citation>
    <scope>NUCLEOTIDE SEQUENCE [LARGE SCALE GENOMIC DNA]</scope>
    <source>
        <strain evidence="1">USDA-D6B2</strain>
    </source>
</reference>
<dbReference type="RefSeq" id="XP_067717154.1">
    <property type="nucleotide sequence ID" value="XM_067861053.1"/>
</dbReference>
<evidence type="ECO:0000313" key="2">
    <source>
        <dbReference type="Proteomes" id="UP001497744"/>
    </source>
</evidence>
<dbReference type="GeneID" id="94196566"/>
<protein>
    <submittedName>
        <fullName evidence="1">GYF domain-containing protein, putative</fullName>
    </submittedName>
</protein>
<sequence length="305" mass="33903">MATLSYAADASGEVDLARDCGRVLADAAFAVFSGRRRGVGEPHRFSGRLLQRMGISAVKALIESDNVQLDEVQTFTALCHFLESNVKFTSPYSSSPIGPKEKVRSYYHPMTPLQDLLKHIRFCSMSPKAIDQLRHDNLSPLLLDAVLRILQHVTKRPRHFPWTDNADYTCMTYNGLFPILVVRASKEQLGLFDPNSGNARLVTPNVTKHQTDGPSAVSFTVGTEREVSICWWAYEVSRTKSGNIALGIAFSSQDPIDESSRACFASLSKSKRIVFYYEFGEDTFKSGYIETSANRFVAPFGVTTP</sequence>
<name>A0AAV4LZL7_BABCB</name>
<dbReference type="AlphaFoldDB" id="A0AAV4LZL7"/>
<accession>A0AAV4LZL7</accession>
<keyword evidence="2" id="KW-1185">Reference proteome</keyword>
<comment type="caution">
    <text evidence="1">The sequence shown here is derived from an EMBL/GenBank/DDBJ whole genome shotgun (WGS) entry which is preliminary data.</text>
</comment>
<organism evidence="1 2">
    <name type="scientific">Babesia caballi</name>
    <dbReference type="NCBI Taxonomy" id="5871"/>
    <lineage>
        <taxon>Eukaryota</taxon>
        <taxon>Sar</taxon>
        <taxon>Alveolata</taxon>
        <taxon>Apicomplexa</taxon>
        <taxon>Aconoidasida</taxon>
        <taxon>Piroplasmida</taxon>
        <taxon>Babesiidae</taxon>
        <taxon>Babesia</taxon>
    </lineage>
</organism>
<gene>
    <name evidence="1" type="ORF">BcabD6B2_45200</name>
</gene>
<proteinExistence type="predicted"/>
<dbReference type="Proteomes" id="UP001497744">
    <property type="component" value="Unassembled WGS sequence"/>
</dbReference>
<dbReference type="EMBL" id="BPLF01000004">
    <property type="protein sequence ID" value="GIX65085.1"/>
    <property type="molecule type" value="Genomic_DNA"/>
</dbReference>
<evidence type="ECO:0000313" key="1">
    <source>
        <dbReference type="EMBL" id="GIX65085.1"/>
    </source>
</evidence>